<comment type="caution">
    <text evidence="1">The sequence shown here is derived from an EMBL/GenBank/DDBJ whole genome shotgun (WGS) entry which is preliminary data.</text>
</comment>
<dbReference type="EMBL" id="VEVO01000005">
    <property type="protein sequence ID" value="KAF0042366.1"/>
    <property type="molecule type" value="Genomic_DNA"/>
</dbReference>
<evidence type="ECO:0000313" key="2">
    <source>
        <dbReference type="Proteomes" id="UP000438429"/>
    </source>
</evidence>
<evidence type="ECO:0000313" key="1">
    <source>
        <dbReference type="EMBL" id="KAF0042366.1"/>
    </source>
</evidence>
<dbReference type="AlphaFoldDB" id="A0A6A4T4C5"/>
<gene>
    <name evidence="1" type="ORF">F2P81_005898</name>
</gene>
<sequence>MVDLSSLRPFGMFICKHGAHSLNGLRRQWRPHLAFLGLHRVVSASSRFNAAVVASLLLCVHTVFINHIFSSKPIQLLSPWSCPTRDVLVFMLNIQRSRVKPTQVIPLVYLSRASSLSRVGVATQTSPLV</sequence>
<organism evidence="1 2">
    <name type="scientific">Scophthalmus maximus</name>
    <name type="common">Turbot</name>
    <name type="synonym">Psetta maxima</name>
    <dbReference type="NCBI Taxonomy" id="52904"/>
    <lineage>
        <taxon>Eukaryota</taxon>
        <taxon>Metazoa</taxon>
        <taxon>Chordata</taxon>
        <taxon>Craniata</taxon>
        <taxon>Vertebrata</taxon>
        <taxon>Euteleostomi</taxon>
        <taxon>Actinopterygii</taxon>
        <taxon>Neopterygii</taxon>
        <taxon>Teleostei</taxon>
        <taxon>Neoteleostei</taxon>
        <taxon>Acanthomorphata</taxon>
        <taxon>Carangaria</taxon>
        <taxon>Pleuronectiformes</taxon>
        <taxon>Pleuronectoidei</taxon>
        <taxon>Scophthalmidae</taxon>
        <taxon>Scophthalmus</taxon>
    </lineage>
</organism>
<accession>A0A6A4T4C5</accession>
<protein>
    <submittedName>
        <fullName evidence="1">Uncharacterized protein</fullName>
    </submittedName>
</protein>
<reference evidence="1 2" key="1">
    <citation type="submission" date="2019-06" db="EMBL/GenBank/DDBJ databases">
        <title>Draft genomes of female and male turbot (Scophthalmus maximus).</title>
        <authorList>
            <person name="Xu H."/>
            <person name="Xu X.-W."/>
            <person name="Shao C."/>
            <person name="Chen S."/>
        </authorList>
    </citation>
    <scope>NUCLEOTIDE SEQUENCE [LARGE SCALE GENOMIC DNA]</scope>
    <source>
        <strain evidence="1">Ysfricsl-2016a</strain>
        <tissue evidence="1">Blood</tissue>
    </source>
</reference>
<dbReference type="Proteomes" id="UP000438429">
    <property type="component" value="Unassembled WGS sequence"/>
</dbReference>
<name>A0A6A4T4C5_SCOMX</name>
<proteinExistence type="predicted"/>